<keyword evidence="2" id="KW-1185">Reference proteome</keyword>
<comment type="caution">
    <text evidence="1">The sequence shown here is derived from an EMBL/GenBank/DDBJ whole genome shotgun (WGS) entry which is preliminary data.</text>
</comment>
<organism evidence="1 2">
    <name type="scientific">Thalassospira lohafexi</name>
    <dbReference type="NCBI Taxonomy" id="744227"/>
    <lineage>
        <taxon>Bacteria</taxon>
        <taxon>Pseudomonadati</taxon>
        <taxon>Pseudomonadota</taxon>
        <taxon>Alphaproteobacteria</taxon>
        <taxon>Rhodospirillales</taxon>
        <taxon>Thalassospiraceae</taxon>
        <taxon>Thalassospira</taxon>
    </lineage>
</organism>
<protein>
    <submittedName>
        <fullName evidence="1">Uncharacterized protein</fullName>
    </submittedName>
</protein>
<reference evidence="1 2" key="1">
    <citation type="submission" date="2017-09" db="EMBL/GenBank/DDBJ databases">
        <title>Biodiversity and function of Thalassospira species in the particle-attached aromatic-hydrocarbon-degrading consortia from the surface seawater of the China South Sea.</title>
        <authorList>
            <person name="Dong C."/>
            <person name="Lai Q."/>
            <person name="Shao Z."/>
        </authorList>
    </citation>
    <scope>NUCLEOTIDE SEQUENCE [LARGE SCALE GENOMIC DNA]</scope>
    <source>
        <strain evidence="1 2">139Z-12</strain>
    </source>
</reference>
<evidence type="ECO:0000313" key="1">
    <source>
        <dbReference type="EMBL" id="PKR57465.1"/>
    </source>
</evidence>
<evidence type="ECO:0000313" key="2">
    <source>
        <dbReference type="Proteomes" id="UP000233332"/>
    </source>
</evidence>
<dbReference type="EMBL" id="NXGX01000006">
    <property type="protein sequence ID" value="PKR57465.1"/>
    <property type="molecule type" value="Genomic_DNA"/>
</dbReference>
<accession>A0A2N3L3T0</accession>
<dbReference type="Proteomes" id="UP000233332">
    <property type="component" value="Unassembled WGS sequence"/>
</dbReference>
<gene>
    <name evidence="1" type="ORF">COO92_16115</name>
</gene>
<dbReference type="AlphaFoldDB" id="A0A2N3L3T0"/>
<proteinExistence type="predicted"/>
<sequence length="86" mass="9889">MMGCESQDRLTQTRFIALSDTEFVYDAVVIHGYSDEDRTRWLNDEVTKYGMCTNGFDIIDKRRVETVGSWLGSAEREITRGKCKEG</sequence>
<name>A0A2N3L3T0_9PROT</name>